<accession>A0ABR2XHN8</accession>
<sequence>MKAQMTFGRFELGRTSATAIQRTYSHTTSMVEQSAAVHIMLQATSAARQHASGTEIALPAERSSTPVACKDSYDDNLSAMESNTWCQLKASIRMLRASQGSFVGIYGGHREYRSRVAACRVGDCSAI</sequence>
<dbReference type="Proteomes" id="UP001465668">
    <property type="component" value="Unassembled WGS sequence"/>
</dbReference>
<reference evidence="1 2" key="1">
    <citation type="submission" date="2024-02" db="EMBL/GenBank/DDBJ databases">
        <title>First draft genome assembly of two strains of Seiridium cardinale.</title>
        <authorList>
            <person name="Emiliani G."/>
            <person name="Scali E."/>
        </authorList>
    </citation>
    <scope>NUCLEOTIDE SEQUENCE [LARGE SCALE GENOMIC DNA]</scope>
    <source>
        <strain evidence="1 2">BM-138-000479</strain>
    </source>
</reference>
<evidence type="ECO:0000313" key="1">
    <source>
        <dbReference type="EMBL" id="KAK9773185.1"/>
    </source>
</evidence>
<gene>
    <name evidence="1" type="ORF">SCAR479_10102</name>
</gene>
<comment type="caution">
    <text evidence="1">The sequence shown here is derived from an EMBL/GenBank/DDBJ whole genome shotgun (WGS) entry which is preliminary data.</text>
</comment>
<keyword evidence="2" id="KW-1185">Reference proteome</keyword>
<name>A0ABR2XHN8_9PEZI</name>
<proteinExistence type="predicted"/>
<protein>
    <submittedName>
        <fullName evidence="1">Uncharacterized protein</fullName>
    </submittedName>
</protein>
<dbReference type="EMBL" id="JARVKM010000053">
    <property type="protein sequence ID" value="KAK9773185.1"/>
    <property type="molecule type" value="Genomic_DNA"/>
</dbReference>
<evidence type="ECO:0000313" key="2">
    <source>
        <dbReference type="Proteomes" id="UP001465668"/>
    </source>
</evidence>
<organism evidence="1 2">
    <name type="scientific">Seiridium cardinale</name>
    <dbReference type="NCBI Taxonomy" id="138064"/>
    <lineage>
        <taxon>Eukaryota</taxon>
        <taxon>Fungi</taxon>
        <taxon>Dikarya</taxon>
        <taxon>Ascomycota</taxon>
        <taxon>Pezizomycotina</taxon>
        <taxon>Sordariomycetes</taxon>
        <taxon>Xylariomycetidae</taxon>
        <taxon>Amphisphaeriales</taxon>
        <taxon>Sporocadaceae</taxon>
        <taxon>Seiridium</taxon>
    </lineage>
</organism>